<accession>A0ABN5WVW2</accession>
<protein>
    <recommendedName>
        <fullName evidence="6">SLC26A/SulP transporter domain-containing protein</fullName>
    </recommendedName>
</protein>
<keyword evidence="2 5" id="KW-0812">Transmembrane</keyword>
<evidence type="ECO:0000256" key="2">
    <source>
        <dbReference type="ARBA" id="ARBA00022692"/>
    </source>
</evidence>
<keyword evidence="3 5" id="KW-1133">Transmembrane helix</keyword>
<evidence type="ECO:0000256" key="3">
    <source>
        <dbReference type="ARBA" id="ARBA00022989"/>
    </source>
</evidence>
<sequence>MTASGILIAASQLGSLLGVESSGFTLVERFITLVPNLDTFNVATLLIGGGTLLFLIAMRRYGKATLIRMGLPSTLADLIAKAGPVFAVVITTLVTWHWQLADRGVDVVGQILGVTCV</sequence>
<dbReference type="InterPro" id="IPR011547">
    <property type="entry name" value="SLC26A/SulP_dom"/>
</dbReference>
<comment type="subcellular location">
    <subcellularLocation>
        <location evidence="1">Membrane</location>
        <topology evidence="1">Multi-pass membrane protein</topology>
    </subcellularLocation>
</comment>
<evidence type="ECO:0000256" key="4">
    <source>
        <dbReference type="ARBA" id="ARBA00023136"/>
    </source>
</evidence>
<gene>
    <name evidence="7" type="ORF">HORIV_34330</name>
</gene>
<dbReference type="EMBL" id="AP019416">
    <property type="protein sequence ID" value="BBI51012.1"/>
    <property type="molecule type" value="Genomic_DNA"/>
</dbReference>
<organism evidence="7 8">
    <name type="scientific">Vreelandella olivaria</name>
    <dbReference type="NCBI Taxonomy" id="390919"/>
    <lineage>
        <taxon>Bacteria</taxon>
        <taxon>Pseudomonadati</taxon>
        <taxon>Pseudomonadota</taxon>
        <taxon>Gammaproteobacteria</taxon>
        <taxon>Oceanospirillales</taxon>
        <taxon>Halomonadaceae</taxon>
        <taxon>Vreelandella</taxon>
    </lineage>
</organism>
<evidence type="ECO:0000313" key="8">
    <source>
        <dbReference type="Proteomes" id="UP000289555"/>
    </source>
</evidence>
<keyword evidence="8" id="KW-1185">Reference proteome</keyword>
<name>A0ABN5WVW2_9GAMM</name>
<dbReference type="InterPro" id="IPR001902">
    <property type="entry name" value="SLC26A/SulP_fam"/>
</dbReference>
<feature type="transmembrane region" description="Helical" evidence="5">
    <location>
        <begin position="78"/>
        <end position="98"/>
    </location>
</feature>
<dbReference type="PANTHER" id="PTHR11814">
    <property type="entry name" value="SULFATE TRANSPORTER"/>
    <property type="match status" value="1"/>
</dbReference>
<evidence type="ECO:0000313" key="7">
    <source>
        <dbReference type="EMBL" id="BBI51012.1"/>
    </source>
</evidence>
<evidence type="ECO:0000259" key="6">
    <source>
        <dbReference type="Pfam" id="PF00916"/>
    </source>
</evidence>
<evidence type="ECO:0000256" key="1">
    <source>
        <dbReference type="ARBA" id="ARBA00004141"/>
    </source>
</evidence>
<keyword evidence="4 5" id="KW-0472">Membrane</keyword>
<evidence type="ECO:0000256" key="5">
    <source>
        <dbReference type="SAM" id="Phobius"/>
    </source>
</evidence>
<dbReference type="Pfam" id="PF00916">
    <property type="entry name" value="Sulfate_transp"/>
    <property type="match status" value="1"/>
</dbReference>
<dbReference type="Proteomes" id="UP000289555">
    <property type="component" value="Chromosome"/>
</dbReference>
<reference evidence="8" key="1">
    <citation type="journal article" date="2019" name="Microbiol. Resour. Announc.">
        <title>Complete Genome Sequence of Halomonas olivaria, a Moderately Halophilic Bacterium Isolated from Olive Processing Effluents, Obtained by Nanopore Sequencing.</title>
        <authorList>
            <person name="Nagata S."/>
            <person name="Ii K.M."/>
            <person name="Tsukimi T."/>
            <person name="Miura M.C."/>
            <person name="Galipon J."/>
            <person name="Arakawa K."/>
        </authorList>
    </citation>
    <scope>NUCLEOTIDE SEQUENCE [LARGE SCALE GENOMIC DNA]</scope>
    <source>
        <strain evidence="8">TYRC17</strain>
    </source>
</reference>
<feature type="domain" description="SLC26A/SulP transporter" evidence="6">
    <location>
        <begin position="1"/>
        <end position="111"/>
    </location>
</feature>
<feature type="transmembrane region" description="Helical" evidence="5">
    <location>
        <begin position="37"/>
        <end position="57"/>
    </location>
</feature>
<proteinExistence type="predicted"/>